<reference evidence="5" key="1">
    <citation type="submission" date="2016-10" db="EMBL/GenBank/DDBJ databases">
        <authorList>
            <person name="Varghese N."/>
            <person name="Submissions S."/>
        </authorList>
    </citation>
    <scope>NUCLEOTIDE SEQUENCE [LARGE SCALE GENOMIC DNA]</scope>
    <source>
        <strain evidence="5">OR362-8,ATCC BAA-1266,JCM 13504</strain>
    </source>
</reference>
<name>A0A1I6BMA4_HYMAR</name>
<dbReference type="Pfam" id="PF01051">
    <property type="entry name" value="Rep3_N"/>
    <property type="match status" value="1"/>
</dbReference>
<dbReference type="InterPro" id="IPR000525">
    <property type="entry name" value="Initiator_Rep_WH1"/>
</dbReference>
<organism evidence="4 5">
    <name type="scientific">Hymenobacter arizonensis</name>
    <name type="common">Siccationidurans arizonensis</name>
    <dbReference type="NCBI Taxonomy" id="1227077"/>
    <lineage>
        <taxon>Bacteria</taxon>
        <taxon>Pseudomonadati</taxon>
        <taxon>Bacteroidota</taxon>
        <taxon>Cytophagia</taxon>
        <taxon>Cytophagales</taxon>
        <taxon>Hymenobacteraceae</taxon>
        <taxon>Hymenobacter</taxon>
    </lineage>
</organism>
<dbReference type="Pfam" id="PF21982">
    <property type="entry name" value="RecX_HTH1"/>
    <property type="match status" value="1"/>
</dbReference>
<dbReference type="GO" id="GO:0006270">
    <property type="term" value="P:DNA replication initiation"/>
    <property type="evidence" value="ECO:0007669"/>
    <property type="project" value="InterPro"/>
</dbReference>
<dbReference type="Proteomes" id="UP000199029">
    <property type="component" value="Unassembled WGS sequence"/>
</dbReference>
<dbReference type="EMBL" id="FOXS01000010">
    <property type="protein sequence ID" value="SFQ82063.1"/>
    <property type="molecule type" value="Genomic_DNA"/>
</dbReference>
<dbReference type="OrthoDB" id="865739at2"/>
<dbReference type="Gene3D" id="1.10.10.10">
    <property type="entry name" value="Winged helix-like DNA-binding domain superfamily/Winged helix DNA-binding domain"/>
    <property type="match status" value="2"/>
</dbReference>
<feature type="domain" description="Initiator Rep protein WH1" evidence="2">
    <location>
        <begin position="12"/>
        <end position="164"/>
    </location>
</feature>
<evidence type="ECO:0000256" key="1">
    <source>
        <dbReference type="ARBA" id="ARBA00038283"/>
    </source>
</evidence>
<dbReference type="SUPFAM" id="SSF46785">
    <property type="entry name" value="Winged helix' DNA-binding domain"/>
    <property type="match status" value="2"/>
</dbReference>
<protein>
    <submittedName>
        <fullName evidence="4">Protein involved in initiation of plasmid replication</fullName>
    </submittedName>
</protein>
<keyword evidence="5" id="KW-1185">Reference proteome</keyword>
<dbReference type="GO" id="GO:0003887">
    <property type="term" value="F:DNA-directed DNA polymerase activity"/>
    <property type="evidence" value="ECO:0007669"/>
    <property type="project" value="InterPro"/>
</dbReference>
<dbReference type="Pfam" id="PF21205">
    <property type="entry name" value="Rep3_C"/>
    <property type="match status" value="1"/>
</dbReference>
<dbReference type="RefSeq" id="WP_092678767.1">
    <property type="nucleotide sequence ID" value="NZ_FOXS01000010.1"/>
</dbReference>
<dbReference type="InterPro" id="IPR053926">
    <property type="entry name" value="RecX_HTH_1st"/>
</dbReference>
<feature type="domain" description="RecX first three-helical" evidence="3">
    <location>
        <begin position="275"/>
        <end position="313"/>
    </location>
</feature>
<dbReference type="InterPro" id="IPR036390">
    <property type="entry name" value="WH_DNA-bd_sf"/>
</dbReference>
<evidence type="ECO:0000259" key="2">
    <source>
        <dbReference type="Pfam" id="PF01051"/>
    </source>
</evidence>
<evidence type="ECO:0000313" key="5">
    <source>
        <dbReference type="Proteomes" id="UP000199029"/>
    </source>
</evidence>
<evidence type="ECO:0000313" key="4">
    <source>
        <dbReference type="EMBL" id="SFQ82063.1"/>
    </source>
</evidence>
<accession>A0A1I6BMA4</accession>
<gene>
    <name evidence="4" type="ORF">SAMN04515668_4727</name>
</gene>
<evidence type="ECO:0000259" key="3">
    <source>
        <dbReference type="Pfam" id="PF21982"/>
    </source>
</evidence>
<dbReference type="InterPro" id="IPR036388">
    <property type="entry name" value="WH-like_DNA-bd_sf"/>
</dbReference>
<dbReference type="STRING" id="1227077.SAMN04515668_4727"/>
<comment type="similarity">
    <text evidence="1">Belongs to the initiator RepB protein family.</text>
</comment>
<proteinExistence type="inferred from homology"/>
<sequence>MKKPPKQNADKIVAQHNALVNARFSFVPLQMRLFLALLARISLDDTEFKEHVIPVSELLFERHGGSAYQQLDEMCDDITSFKLYIEILEDGTRKRRRRPKYDYIPLMAKAGYDGDLGGIVAAFNPLIMPYLLQLRESGNFTLADLDELRKLKSPSSVRIYWLLKEYSDFGQRTVTPEQLRFMLNIAENEYPRFSNFKARILDRAQLELARTDMPFTYELERQNQLVQRIKFLFGYDTANTGSEELAEIQDDENIEKTKLSQHSQNVKKVSTEEPAWVQALRLIGVSLRSIKQITKQLEDKEYPLEYVDFVLSRIGKQHQLGKVKKPAGAVYKALVEKYLLEEYLAGQQAPKMIPVKKASAATKTKRPLLEEVAFPLREVRDMYENPGPFLKRQLQAPTFELHLEAVYLSQGFALVKRDGEDWLVKTTLS</sequence>
<dbReference type="AlphaFoldDB" id="A0A1I6BMA4"/>